<evidence type="ECO:0000313" key="2">
    <source>
        <dbReference type="Proteomes" id="UP001209540"/>
    </source>
</evidence>
<reference evidence="1" key="2">
    <citation type="submission" date="2023-02" db="EMBL/GenBank/DDBJ databases">
        <authorList>
            <consortium name="DOE Joint Genome Institute"/>
            <person name="Mondo S.J."/>
            <person name="Chang Y."/>
            <person name="Wang Y."/>
            <person name="Ahrendt S."/>
            <person name="Andreopoulos W."/>
            <person name="Barry K."/>
            <person name="Beard J."/>
            <person name="Benny G.L."/>
            <person name="Blankenship S."/>
            <person name="Bonito G."/>
            <person name="Cuomo C."/>
            <person name="Desiro A."/>
            <person name="Gervers K.A."/>
            <person name="Hundley H."/>
            <person name="Kuo A."/>
            <person name="LaButti K."/>
            <person name="Lang B.F."/>
            <person name="Lipzen A."/>
            <person name="O'Donnell K."/>
            <person name="Pangilinan J."/>
            <person name="Reynolds N."/>
            <person name="Sandor L."/>
            <person name="Smith M.W."/>
            <person name="Tsang A."/>
            <person name="Grigoriev I.V."/>
            <person name="Stajich J.E."/>
            <person name="Spatafora J.W."/>
        </authorList>
    </citation>
    <scope>NUCLEOTIDE SEQUENCE</scope>
    <source>
        <strain evidence="1">RSA 2281</strain>
    </source>
</reference>
<comment type="caution">
    <text evidence="1">The sequence shown here is derived from an EMBL/GenBank/DDBJ whole genome shotgun (WGS) entry which is preliminary data.</text>
</comment>
<dbReference type="Proteomes" id="UP001209540">
    <property type="component" value="Unassembled WGS sequence"/>
</dbReference>
<evidence type="ECO:0000313" key="1">
    <source>
        <dbReference type="EMBL" id="KAI9243171.1"/>
    </source>
</evidence>
<reference evidence="1" key="1">
    <citation type="journal article" date="2022" name="IScience">
        <title>Evolution of zygomycete secretomes and the origins of terrestrial fungal ecologies.</title>
        <authorList>
            <person name="Chang Y."/>
            <person name="Wang Y."/>
            <person name="Mondo S."/>
            <person name="Ahrendt S."/>
            <person name="Andreopoulos W."/>
            <person name="Barry K."/>
            <person name="Beard J."/>
            <person name="Benny G.L."/>
            <person name="Blankenship S."/>
            <person name="Bonito G."/>
            <person name="Cuomo C."/>
            <person name="Desiro A."/>
            <person name="Gervers K.A."/>
            <person name="Hundley H."/>
            <person name="Kuo A."/>
            <person name="LaButti K."/>
            <person name="Lang B.F."/>
            <person name="Lipzen A."/>
            <person name="O'Donnell K."/>
            <person name="Pangilinan J."/>
            <person name="Reynolds N."/>
            <person name="Sandor L."/>
            <person name="Smith M.E."/>
            <person name="Tsang A."/>
            <person name="Grigoriev I.V."/>
            <person name="Stajich J.E."/>
            <person name="Spatafora J.W."/>
        </authorList>
    </citation>
    <scope>NUCLEOTIDE SEQUENCE</scope>
    <source>
        <strain evidence="1">RSA 2281</strain>
    </source>
</reference>
<organism evidence="1 2">
    <name type="scientific">Phascolomyces articulosus</name>
    <dbReference type="NCBI Taxonomy" id="60185"/>
    <lineage>
        <taxon>Eukaryota</taxon>
        <taxon>Fungi</taxon>
        <taxon>Fungi incertae sedis</taxon>
        <taxon>Mucoromycota</taxon>
        <taxon>Mucoromycotina</taxon>
        <taxon>Mucoromycetes</taxon>
        <taxon>Mucorales</taxon>
        <taxon>Lichtheimiaceae</taxon>
        <taxon>Phascolomyces</taxon>
    </lineage>
</organism>
<dbReference type="EMBL" id="JAIXMP010000090">
    <property type="protein sequence ID" value="KAI9243171.1"/>
    <property type="molecule type" value="Genomic_DNA"/>
</dbReference>
<dbReference type="AlphaFoldDB" id="A0AAD5JL52"/>
<proteinExistence type="predicted"/>
<name>A0AAD5JL52_9FUNG</name>
<protein>
    <submittedName>
        <fullName evidence="1">Uncharacterized protein</fullName>
    </submittedName>
</protein>
<sequence>MSRVHYQYLLEYYQNIYGDYMQDEDCVLRDDQTPVSGKICKFTMLKLHGQKYRSLEAATSRSSHIQAMFWDSTKENINNPAAEPSFYAGQVLYYFQHNLATKGTYTFAMPLINAGVKVWNNEFDPLTFQSVLPISCIYAPFAVGKYKDENKIVAIPLEAKFYIN</sequence>
<accession>A0AAD5JL52</accession>
<gene>
    <name evidence="1" type="ORF">BDA99DRAFT_544594</name>
</gene>
<keyword evidence="2" id="KW-1185">Reference proteome</keyword>